<evidence type="ECO:0000256" key="12">
    <source>
        <dbReference type="SAM" id="MobiDB-lite"/>
    </source>
</evidence>
<dbReference type="InterPro" id="IPR001962">
    <property type="entry name" value="Asn_synthase"/>
</dbReference>
<feature type="compositionally biased region" description="Low complexity" evidence="12">
    <location>
        <begin position="75"/>
        <end position="88"/>
    </location>
</feature>
<dbReference type="STRING" id="126957.T1JD29"/>
<dbReference type="InterPro" id="IPR014729">
    <property type="entry name" value="Rossmann-like_a/b/a_fold"/>
</dbReference>
<evidence type="ECO:0000256" key="8">
    <source>
        <dbReference type="ARBA" id="ARBA00022888"/>
    </source>
</evidence>
<dbReference type="PhylomeDB" id="T1JD29"/>
<dbReference type="Gene3D" id="3.40.50.620">
    <property type="entry name" value="HUPs"/>
    <property type="match status" value="1"/>
</dbReference>
<evidence type="ECO:0000313" key="14">
    <source>
        <dbReference type="EnsemblMetazoa" id="SMAR011708-PA"/>
    </source>
</evidence>
<keyword evidence="9" id="KW-0315">Glutamine amidotransferase</keyword>
<dbReference type="GO" id="GO:0000725">
    <property type="term" value="P:recombinational repair"/>
    <property type="evidence" value="ECO:0007669"/>
    <property type="project" value="InterPro"/>
</dbReference>
<dbReference type="EMBL" id="JH432094">
    <property type="status" value="NOT_ANNOTATED_CDS"/>
    <property type="molecule type" value="Genomic_DNA"/>
</dbReference>
<dbReference type="UniPathway" id="UPA00134">
    <property type="reaction ID" value="UER00195"/>
</dbReference>
<organism evidence="14 15">
    <name type="scientific">Strigamia maritima</name>
    <name type="common">European centipede</name>
    <name type="synonym">Geophilus maritimus</name>
    <dbReference type="NCBI Taxonomy" id="126957"/>
    <lineage>
        <taxon>Eukaryota</taxon>
        <taxon>Metazoa</taxon>
        <taxon>Ecdysozoa</taxon>
        <taxon>Arthropoda</taxon>
        <taxon>Myriapoda</taxon>
        <taxon>Chilopoda</taxon>
        <taxon>Pleurostigmophora</taxon>
        <taxon>Geophilomorpha</taxon>
        <taxon>Linotaeniidae</taxon>
        <taxon>Strigamia</taxon>
    </lineage>
</organism>
<comment type="pathway">
    <text evidence="1">Amino-acid biosynthesis; L-asparagine biosynthesis; L-asparagine from L-aspartate (L-Gln route): step 1/1.</text>
</comment>
<dbReference type="GO" id="GO:0070981">
    <property type="term" value="P:L-asparagine biosynthetic process"/>
    <property type="evidence" value="ECO:0007669"/>
    <property type="project" value="UniProtKB-UniPathway"/>
</dbReference>
<evidence type="ECO:0000256" key="3">
    <source>
        <dbReference type="ARBA" id="ARBA00021389"/>
    </source>
</evidence>
<dbReference type="InterPro" id="IPR006426">
    <property type="entry name" value="Asn_synth_AEB"/>
</dbReference>
<evidence type="ECO:0000256" key="6">
    <source>
        <dbReference type="ARBA" id="ARBA00022741"/>
    </source>
</evidence>
<evidence type="ECO:0000256" key="1">
    <source>
        <dbReference type="ARBA" id="ARBA00005187"/>
    </source>
</evidence>
<dbReference type="NCBIfam" id="TIGR01536">
    <property type="entry name" value="asn_synth_AEB"/>
    <property type="match status" value="1"/>
</dbReference>
<keyword evidence="5" id="KW-0028">Amino-acid biosynthesis</keyword>
<dbReference type="InterPro" id="IPR029055">
    <property type="entry name" value="Ntn_hydrolases_N"/>
</dbReference>
<dbReference type="InterPro" id="IPR050795">
    <property type="entry name" value="Asn_Synthetase"/>
</dbReference>
<evidence type="ECO:0000259" key="13">
    <source>
        <dbReference type="PROSITE" id="PS51278"/>
    </source>
</evidence>
<dbReference type="PANTHER" id="PTHR11772">
    <property type="entry name" value="ASPARAGINE SYNTHETASE"/>
    <property type="match status" value="1"/>
</dbReference>
<sequence>MDDFFGDIFSQYDDLSTLDNNASASTPKTDSNTLPSFLRGNGEQIDNDINIDFDLPHWNSLHEKNKFETTSASDEPNNTTESDSSNELELLSESFSFTKEKDVEKVQRLPFTTNQSPNLKRKDTSGFERQKIYEDSSFRKYSLNENDSVSSDTKIFSTTKKRKFPGPAGLLQRLPPNHIRKLSKVPFKKTEEITNAASQIEIPCTQIDESEFFNGPWLQASRDLRLDEFLPLLKYNISWLLEKTSQKQLPNNKMPVLIAIIKTINIPVNKAYGLTILKDETGEIAGTIQDEVMDQYVSILKAGTVLVLQQVHVYSTSIKEHLIITPINIARIYFSHENNSVGCLQLIKCDFADMVKHSEAVAIENQMRSVSPVNLDNIVKKIKVQRLKTVKSPVVNLQKSPVAILQKTQNLNFSKTNEFNDIDWGDDDLDEIINYTYNMCGIWAVFGRDDDILQYFVIAYNQIHHRGPDAWRIENDRKFKHSNLGFHRLSIVDDMFGMQPMRIKSLPNLWLLCNGEIYNCDLLRDQFVFTYETRCDVEAILHLYAKGGIDFCVSHLDGVFAFCLLDVEKRKVFLARDTFGVRPAFSLLSENGFLAVCSEAKGLMDLIKGLNCKGKLQPLAPGCYEEYDLKESDRATFVKKVRFHQVGQMPQHTSLVPWSDLEFSTVKDNIRRLLTAAVRKRLMAHRRIGCLLSGGLDSSLVAALLVKLAKEKRLAYTVQTFSIGMEGSPDVLAARKVAAHIKSDHHEVLFTPEDAFNVVDKVIYHLECYDITTIRASIGMYLVSQYIITKSDSTVILSGEGADEVAQGYIYFRDAPSAKEGHEESMRLLKDLYFFDVLRGDRTTAAHGLEIRVPFLDHQFTSYYLQIPAELRQPQDRVEKHLLRSAFDGIDILPNEILWRHKEAFSDGVTTSKKSLFNYLQESIEPLVSDDAFAKAKELYQVNTPQTKEAFYYRQVFERHFPDQAALTPYYWMPKWTTCKDPSARLISHYNAD</sequence>
<evidence type="ECO:0000256" key="7">
    <source>
        <dbReference type="ARBA" id="ARBA00022840"/>
    </source>
</evidence>
<dbReference type="EnsemblMetazoa" id="SMAR011708-RA">
    <property type="protein sequence ID" value="SMAR011708-PA"/>
    <property type="gene ID" value="SMAR011708"/>
</dbReference>
<keyword evidence="4" id="KW-0436">Ligase</keyword>
<dbReference type="AlphaFoldDB" id="T1JD29"/>
<dbReference type="PANTHER" id="PTHR11772:SF23">
    <property type="entry name" value="ASPARAGINE SYNTHETASE [GLUTAMINE-HYDROLYZING]"/>
    <property type="match status" value="1"/>
</dbReference>
<reference evidence="15" key="1">
    <citation type="submission" date="2011-05" db="EMBL/GenBank/DDBJ databases">
        <authorList>
            <person name="Richards S.R."/>
            <person name="Qu J."/>
            <person name="Jiang H."/>
            <person name="Jhangiani S.N."/>
            <person name="Agravi P."/>
            <person name="Goodspeed R."/>
            <person name="Gross S."/>
            <person name="Mandapat C."/>
            <person name="Jackson L."/>
            <person name="Mathew T."/>
            <person name="Pu L."/>
            <person name="Thornton R."/>
            <person name="Saada N."/>
            <person name="Wilczek-Boney K.B."/>
            <person name="Lee S."/>
            <person name="Kovar C."/>
            <person name="Wu Y."/>
            <person name="Scherer S.E."/>
            <person name="Worley K.C."/>
            <person name="Muzny D.M."/>
            <person name="Gibbs R."/>
        </authorList>
    </citation>
    <scope>NUCLEOTIDE SEQUENCE</scope>
    <source>
        <strain evidence="15">Brora</strain>
    </source>
</reference>
<comment type="catalytic activity">
    <reaction evidence="11">
        <text>L-aspartate + L-glutamine + ATP + H2O = L-asparagine + L-glutamate + AMP + diphosphate + H(+)</text>
        <dbReference type="Rhea" id="RHEA:12228"/>
        <dbReference type="ChEBI" id="CHEBI:15377"/>
        <dbReference type="ChEBI" id="CHEBI:15378"/>
        <dbReference type="ChEBI" id="CHEBI:29985"/>
        <dbReference type="ChEBI" id="CHEBI:29991"/>
        <dbReference type="ChEBI" id="CHEBI:30616"/>
        <dbReference type="ChEBI" id="CHEBI:33019"/>
        <dbReference type="ChEBI" id="CHEBI:58048"/>
        <dbReference type="ChEBI" id="CHEBI:58359"/>
        <dbReference type="ChEBI" id="CHEBI:456215"/>
        <dbReference type="EC" id="6.3.5.4"/>
    </reaction>
</comment>
<evidence type="ECO:0000256" key="11">
    <source>
        <dbReference type="ARBA" id="ARBA00048741"/>
    </source>
</evidence>
<dbReference type="EC" id="6.3.5.4" evidence="2"/>
<feature type="domain" description="Glutamine amidotransferase type-2" evidence="13">
    <location>
        <begin position="440"/>
        <end position="630"/>
    </location>
</feature>
<dbReference type="CDD" id="cd01991">
    <property type="entry name" value="Asn_synthase_B_C"/>
    <property type="match status" value="1"/>
</dbReference>
<dbReference type="Pfam" id="PF00733">
    <property type="entry name" value="Asn_synthase"/>
    <property type="match status" value="1"/>
</dbReference>
<dbReference type="GO" id="GO:0005829">
    <property type="term" value="C:cytosol"/>
    <property type="evidence" value="ECO:0007669"/>
    <property type="project" value="TreeGrafter"/>
</dbReference>
<protein>
    <recommendedName>
        <fullName evidence="3">Asparagine synthetase [glutamine-hydrolyzing]</fullName>
        <ecNumber evidence="2">6.3.5.4</ecNumber>
    </recommendedName>
    <alternativeName>
        <fullName evidence="10">Glutamine-dependent asparagine synthetase</fullName>
    </alternativeName>
</protein>
<dbReference type="SUPFAM" id="SSF56235">
    <property type="entry name" value="N-terminal nucleophile aminohydrolases (Ntn hydrolases)"/>
    <property type="match status" value="1"/>
</dbReference>
<proteinExistence type="predicted"/>
<dbReference type="GO" id="GO:0004066">
    <property type="term" value="F:asparagine synthase (glutamine-hydrolyzing) activity"/>
    <property type="evidence" value="ECO:0007669"/>
    <property type="project" value="UniProtKB-EC"/>
</dbReference>
<evidence type="ECO:0000256" key="2">
    <source>
        <dbReference type="ARBA" id="ARBA00012737"/>
    </source>
</evidence>
<keyword evidence="6" id="KW-0547">Nucleotide-binding</keyword>
<keyword evidence="7" id="KW-0067">ATP-binding</keyword>
<dbReference type="SUPFAM" id="SSF52402">
    <property type="entry name" value="Adenine nucleotide alpha hydrolases-like"/>
    <property type="match status" value="1"/>
</dbReference>
<dbReference type="FunFam" id="3.40.50.620:FF:000090">
    <property type="entry name" value="asparagine synthetase [glutamine-hydrolyzing]"/>
    <property type="match status" value="1"/>
</dbReference>
<reference evidence="14" key="2">
    <citation type="submission" date="2015-02" db="UniProtKB">
        <authorList>
            <consortium name="EnsemblMetazoa"/>
        </authorList>
    </citation>
    <scope>IDENTIFICATION</scope>
</reference>
<dbReference type="InterPro" id="IPR033738">
    <property type="entry name" value="AsnB_N"/>
</dbReference>
<dbReference type="Pfam" id="PF13537">
    <property type="entry name" value="GATase_7"/>
    <property type="match status" value="1"/>
</dbReference>
<dbReference type="GO" id="GO:0005524">
    <property type="term" value="F:ATP binding"/>
    <property type="evidence" value="ECO:0007669"/>
    <property type="project" value="UniProtKB-KW"/>
</dbReference>
<dbReference type="InterPro" id="IPR017932">
    <property type="entry name" value="GATase_2_dom"/>
</dbReference>
<evidence type="ECO:0000256" key="4">
    <source>
        <dbReference type="ARBA" id="ARBA00022598"/>
    </source>
</evidence>
<dbReference type="Pfam" id="PF15072">
    <property type="entry name" value="HROB"/>
    <property type="match status" value="1"/>
</dbReference>
<evidence type="ECO:0000313" key="15">
    <source>
        <dbReference type="Proteomes" id="UP000014500"/>
    </source>
</evidence>
<dbReference type="eggNOG" id="KOG0571">
    <property type="taxonomic scope" value="Eukaryota"/>
</dbReference>
<dbReference type="Proteomes" id="UP000014500">
    <property type="component" value="Unassembled WGS sequence"/>
</dbReference>
<dbReference type="CDD" id="cd00712">
    <property type="entry name" value="AsnB"/>
    <property type="match status" value="1"/>
</dbReference>
<dbReference type="InterPro" id="IPR058570">
    <property type="entry name" value="HROB_OB"/>
</dbReference>
<name>T1JD29_STRMM</name>
<keyword evidence="8" id="KW-0061">Asparagine biosynthesis</keyword>
<evidence type="ECO:0000256" key="10">
    <source>
        <dbReference type="ARBA" id="ARBA00030234"/>
    </source>
</evidence>
<accession>T1JD29</accession>
<dbReference type="PROSITE" id="PS51278">
    <property type="entry name" value="GATASE_TYPE_2"/>
    <property type="match status" value="1"/>
</dbReference>
<dbReference type="HOGENOM" id="CLU_301178_0_0_1"/>
<evidence type="ECO:0000256" key="5">
    <source>
        <dbReference type="ARBA" id="ARBA00022605"/>
    </source>
</evidence>
<dbReference type="Gene3D" id="3.60.20.10">
    <property type="entry name" value="Glutamine Phosphoribosylpyrophosphate, subunit 1, domain 1"/>
    <property type="match status" value="1"/>
</dbReference>
<feature type="region of interest" description="Disordered" evidence="12">
    <location>
        <begin position="68"/>
        <end position="88"/>
    </location>
</feature>
<evidence type="ECO:0000256" key="9">
    <source>
        <dbReference type="ARBA" id="ARBA00022962"/>
    </source>
</evidence>
<keyword evidence="15" id="KW-1185">Reference proteome</keyword>